<protein>
    <submittedName>
        <fullName evidence="8">Uncharacterized protein</fullName>
    </submittedName>
</protein>
<keyword evidence="7" id="KW-0812">Transmembrane</keyword>
<accession>A0A6V7W6P8</accession>
<dbReference type="PANTHER" id="PTHR11475">
    <property type="entry name" value="OXIDASE/PEROXIDASE"/>
    <property type="match status" value="1"/>
</dbReference>
<dbReference type="GO" id="GO:0046872">
    <property type="term" value="F:metal ion binding"/>
    <property type="evidence" value="ECO:0007669"/>
    <property type="project" value="UniProtKB-KW"/>
</dbReference>
<dbReference type="InterPro" id="IPR037120">
    <property type="entry name" value="Haem_peroxidase_sf_animal"/>
</dbReference>
<keyword evidence="3" id="KW-0560">Oxidoreductase</keyword>
<feature type="binding site" description="axial binding residue" evidence="5">
    <location>
        <position position="1288"/>
    </location>
    <ligand>
        <name>heme b</name>
        <dbReference type="ChEBI" id="CHEBI:60344"/>
    </ligand>
    <ligandPart>
        <name>Fe</name>
        <dbReference type="ChEBI" id="CHEBI:18248"/>
    </ligandPart>
</feature>
<comment type="caution">
    <text evidence="8">The sequence shown here is derived from an EMBL/GenBank/DDBJ whole genome shotgun (WGS) entry which is preliminary data.</text>
</comment>
<evidence type="ECO:0000313" key="9">
    <source>
        <dbReference type="Proteomes" id="UP000580250"/>
    </source>
</evidence>
<evidence type="ECO:0000313" key="8">
    <source>
        <dbReference type="EMBL" id="CAD2182843.1"/>
    </source>
</evidence>
<comment type="subcellular location">
    <subcellularLocation>
        <location evidence="1">Secreted</location>
    </subcellularLocation>
</comment>
<dbReference type="Proteomes" id="UP000580250">
    <property type="component" value="Unassembled WGS sequence"/>
</dbReference>
<evidence type="ECO:0000256" key="4">
    <source>
        <dbReference type="ARBA" id="ARBA00022729"/>
    </source>
</evidence>
<dbReference type="PROSITE" id="PS50292">
    <property type="entry name" value="PEROXIDASE_3"/>
    <property type="match status" value="2"/>
</dbReference>
<evidence type="ECO:0000256" key="6">
    <source>
        <dbReference type="SAM" id="MobiDB-lite"/>
    </source>
</evidence>
<feature type="transmembrane region" description="Helical" evidence="7">
    <location>
        <begin position="12"/>
        <end position="30"/>
    </location>
</feature>
<feature type="region of interest" description="Disordered" evidence="6">
    <location>
        <begin position="267"/>
        <end position="288"/>
    </location>
</feature>
<keyword evidence="4" id="KW-0732">Signal</keyword>
<dbReference type="GO" id="GO:0006979">
    <property type="term" value="P:response to oxidative stress"/>
    <property type="evidence" value="ECO:0007669"/>
    <property type="project" value="InterPro"/>
</dbReference>
<proteinExistence type="predicted"/>
<dbReference type="PANTHER" id="PTHR11475:SF131">
    <property type="entry name" value="PEROXIDASE"/>
    <property type="match status" value="1"/>
</dbReference>
<dbReference type="FunFam" id="1.10.640.10:FF:000006">
    <property type="entry name" value="Double oxidase: two peroxidase domains"/>
    <property type="match status" value="1"/>
</dbReference>
<gene>
    <name evidence="8" type="ORF">MENT_LOCUS35090</name>
</gene>
<dbReference type="InterPro" id="IPR019791">
    <property type="entry name" value="Haem_peroxidase_animal"/>
</dbReference>
<keyword evidence="2" id="KW-0964">Secreted</keyword>
<dbReference type="CDD" id="cd09823">
    <property type="entry name" value="peroxinectin_like"/>
    <property type="match status" value="2"/>
</dbReference>
<evidence type="ECO:0000256" key="5">
    <source>
        <dbReference type="PIRSR" id="PIRSR619791-2"/>
    </source>
</evidence>
<evidence type="ECO:0000256" key="3">
    <source>
        <dbReference type="ARBA" id="ARBA00022559"/>
    </source>
</evidence>
<keyword evidence="5" id="KW-0408">Iron</keyword>
<reference evidence="8 9" key="1">
    <citation type="submission" date="2020-08" db="EMBL/GenBank/DDBJ databases">
        <authorList>
            <person name="Koutsovoulos G."/>
            <person name="Danchin GJ E."/>
        </authorList>
    </citation>
    <scope>NUCLEOTIDE SEQUENCE [LARGE SCALE GENOMIC DNA]</scope>
</reference>
<keyword evidence="5" id="KW-0349">Heme</keyword>
<dbReference type="EMBL" id="CAJEWN010000446">
    <property type="protein sequence ID" value="CAD2182843.1"/>
    <property type="molecule type" value="Genomic_DNA"/>
</dbReference>
<dbReference type="FunFam" id="1.10.640.10:FF:000003">
    <property type="entry name" value="chorion peroxidase"/>
    <property type="match status" value="1"/>
</dbReference>
<keyword evidence="7" id="KW-1133">Transmembrane helix</keyword>
<dbReference type="GO" id="GO:0005576">
    <property type="term" value="C:extracellular region"/>
    <property type="evidence" value="ECO:0007669"/>
    <property type="project" value="UniProtKB-SubCell"/>
</dbReference>
<evidence type="ECO:0000256" key="2">
    <source>
        <dbReference type="ARBA" id="ARBA00022525"/>
    </source>
</evidence>
<dbReference type="Pfam" id="PF03098">
    <property type="entry name" value="An_peroxidase"/>
    <property type="match status" value="2"/>
</dbReference>
<dbReference type="InterPro" id="IPR010255">
    <property type="entry name" value="Haem_peroxidase_sf"/>
</dbReference>
<name>A0A6V7W6P8_MELEN</name>
<dbReference type="SUPFAM" id="SSF48113">
    <property type="entry name" value="Heme-dependent peroxidases"/>
    <property type="match status" value="2"/>
</dbReference>
<dbReference type="OrthoDB" id="823504at2759"/>
<keyword evidence="7" id="KW-0472">Membrane</keyword>
<evidence type="ECO:0000256" key="1">
    <source>
        <dbReference type="ARBA" id="ARBA00004613"/>
    </source>
</evidence>
<dbReference type="PRINTS" id="PR00457">
    <property type="entry name" value="ANPEROXIDASE"/>
</dbReference>
<dbReference type="Gene3D" id="1.10.640.10">
    <property type="entry name" value="Haem peroxidase domain superfamily, animal type"/>
    <property type="match status" value="2"/>
</dbReference>
<dbReference type="GO" id="GO:0020037">
    <property type="term" value="F:heme binding"/>
    <property type="evidence" value="ECO:0007669"/>
    <property type="project" value="InterPro"/>
</dbReference>
<keyword evidence="3" id="KW-0575">Peroxidase</keyword>
<sequence length="1480" mass="167071">MNHERYSLQAYCLKIQIFLPLIILCLILTTKTARNENLDPFAGLKVSNIPCGNSFIPCEDDELFFDASTLESKKSSVSFGVKTSSSQNLKASELPQNDELESFSNSKKAQMIREISKLLGDKGLQNAAIVAKSEIDQLFNSTENRLFRDFKATNFLFSTMAWNELWRSDRHIKTLSYSALASTAATRFLSNNSLINVDQVRVGLADMSLHKTVLEQHCPTNGISECVPGKYRSYSGHCNNVREPLWGAAYEPLRRLKPAVYSDGIEKPRQLSNSQGNPPLPSPRLISNKLLNGSTASTKNQKHSCSLLLAQWAQFIYEDIARIGTNRIFSSESSRNSASIPMPCCAEQHPECLPIITDTDDLPYRARGQCLPYARSMAAPRLNCSLGPREQANLVSSFIDGSHIYGSNEDEISTLRTFSNGLMKTNPQPSRQDLLPPDLDNIVCQSTSSFRPCFFSASRMTNLLPTAAALHTIWVRQHNRLARNLKIVNPIWEDERLFQEARRIVIAQLQHITFNEFLPILLGKDRLRESGLQLRRNTFDSDYNIKTNPGTLNEYASSAGLFFFSLFPGTLGFTDSKGEISQQRAIGNLFNDPSSIYQKGRLEGIIRTLLHEPITRLNTPHIDVEFRDKFMRGPDKYGVDLAAMIIQMGRDHGLDSFTSWRKLCGLSRPTSFTELPDIFLPESPLEEFKSIYPHVDDIDLFVGGLAERPLPGAFLGPTFSCIIERQFERLRHGDRFWYENFFEPSAFTLKQLSTIRESTMAGVICDNTDDIGMIQPNVFQQADNYLNCPIDCNTTSIIPRLNLNHWRDEEHRSQLPITKETLEKAVRLGAEQFRRLQEAENGRLNRQPRPATGDLHQIPSALFTHASLMAPKRESLDIALTAGILSETTKILIRGVALNVSERLPSELSVETLQRLLPEVDVSRVVGNFTALVGGHTQNRKECLPKPLPCDHTAIYRTFSGWCNNLQFPHFGNAFEPLRRILDPVYDDGFDLPRTKGRNGRSLPSARHVSNLVHLEALPENESESRFHVKFSHMVMQFGQILDHDMTHSPVARGPNNAILNCSRCDSFDTLSVHCFPIQIDPSDPHFPGRHSDGSPRCMPFTRSLLGQLTLGYRNQLNQLTSFLDASYIYGSTECEANALRLFNRGRMNFTNLGYNKQALPQGLQERDCLSRPQFSCFNAGDERSNEQPGLTVLHTIFLRQHNQIALALNKINNFWSDEQIFQETRRILIAKLQHVVYNEWLPVVLGCELMARYDLMPRKSGYYEGYDPNCDASISQEFATAAMRFGHTLIRNVFPRMNSSYNHGWEGVKLETTFNNASPIYDENNGHMESILMGLLGSAGMDYDRFIVDAVRNHLFQRPGGPLTGLDLPAVNIQRGRDHGIPPYNSYRQICGFERASNFEDLLDTMDEAAVNALKAAYASVDDVDLFPGIMSEKPLKGALVGPMLACILAEQFQRLKRCDRFFYENSDPINRFTPGMIL</sequence>
<dbReference type="GO" id="GO:0004601">
    <property type="term" value="F:peroxidase activity"/>
    <property type="evidence" value="ECO:0007669"/>
    <property type="project" value="UniProtKB-KW"/>
</dbReference>
<organism evidence="8 9">
    <name type="scientific">Meloidogyne enterolobii</name>
    <name type="common">Root-knot nematode worm</name>
    <name type="synonym">Meloidogyne mayaguensis</name>
    <dbReference type="NCBI Taxonomy" id="390850"/>
    <lineage>
        <taxon>Eukaryota</taxon>
        <taxon>Metazoa</taxon>
        <taxon>Ecdysozoa</taxon>
        <taxon>Nematoda</taxon>
        <taxon>Chromadorea</taxon>
        <taxon>Rhabditida</taxon>
        <taxon>Tylenchina</taxon>
        <taxon>Tylenchomorpha</taxon>
        <taxon>Tylenchoidea</taxon>
        <taxon>Meloidogynidae</taxon>
        <taxon>Meloidogyninae</taxon>
        <taxon>Meloidogyne</taxon>
    </lineage>
</organism>
<keyword evidence="5" id="KW-0479">Metal-binding</keyword>
<evidence type="ECO:0000256" key="7">
    <source>
        <dbReference type="SAM" id="Phobius"/>
    </source>
</evidence>